<dbReference type="InterPro" id="IPR000418">
    <property type="entry name" value="Ets_dom"/>
</dbReference>
<keyword evidence="7" id="KW-1185">Reference proteome</keyword>
<proteinExistence type="inferred from homology"/>
<dbReference type="GO" id="GO:0030154">
    <property type="term" value="P:cell differentiation"/>
    <property type="evidence" value="ECO:0007669"/>
    <property type="project" value="TreeGrafter"/>
</dbReference>
<evidence type="ECO:0000256" key="2">
    <source>
        <dbReference type="ARBA" id="ARBA00023125"/>
    </source>
</evidence>
<dbReference type="SMART" id="SM00413">
    <property type="entry name" value="ETS"/>
    <property type="match status" value="1"/>
</dbReference>
<evidence type="ECO:0000313" key="6">
    <source>
        <dbReference type="EMBL" id="VEL17425.1"/>
    </source>
</evidence>
<dbReference type="EMBL" id="CAAALY010032555">
    <property type="protein sequence ID" value="VEL17425.1"/>
    <property type="molecule type" value="Genomic_DNA"/>
</dbReference>
<comment type="subcellular location">
    <subcellularLocation>
        <location evidence="3">Nucleus</location>
    </subcellularLocation>
</comment>
<accession>A0A448WQ88</accession>
<dbReference type="PANTHER" id="PTHR11849">
    <property type="entry name" value="ETS"/>
    <property type="match status" value="1"/>
</dbReference>
<protein>
    <recommendedName>
        <fullName evidence="5">ETS domain-containing protein</fullName>
    </recommendedName>
</protein>
<feature type="domain" description="ETS" evidence="5">
    <location>
        <begin position="39"/>
        <end position="120"/>
    </location>
</feature>
<feature type="region of interest" description="Disordered" evidence="4">
    <location>
        <begin position="189"/>
        <end position="208"/>
    </location>
</feature>
<evidence type="ECO:0000313" key="7">
    <source>
        <dbReference type="Proteomes" id="UP000784294"/>
    </source>
</evidence>
<dbReference type="InterPro" id="IPR036390">
    <property type="entry name" value="WH_DNA-bd_sf"/>
</dbReference>
<evidence type="ECO:0000259" key="5">
    <source>
        <dbReference type="PROSITE" id="PS50061"/>
    </source>
</evidence>
<sequence>MGDCFLFLSSHLSSTSGHSHRLHPLALQTAVVDVNGGKVTLWQFLLELLLSQRHSHLIRWTNTEGEFVLLQAEEVAKLWGLRKDKNHRMNYDKLSRALRYYYQKNIIRKVHGHKFVYQFTGLRNLAGLIEAQNAGLEPGTGYETRSQAQLASTASMPLTVGRQSEAGLVGGALFPPAAYEASASYASPSASANQLSEPPTTIGYGSGQLHSDASTTVASLAVPGPVAIMVAEGRDAANRSEVGGGDGSLRIGHREADVDGHSYGFIRPGPLEDQADLLTDCFQAMETHPMPGQQIQAGLESQSPSAGVPASMQASMHLPFNFEDSRMCKQVRKNA</sequence>
<evidence type="ECO:0000256" key="4">
    <source>
        <dbReference type="SAM" id="MobiDB-lite"/>
    </source>
</evidence>
<keyword evidence="2 3" id="KW-0238">DNA-binding</keyword>
<dbReference type="PANTHER" id="PTHR11849:SF133">
    <property type="entry name" value="ETS DOMAIN-CONTAINING PROTEIN"/>
    <property type="match status" value="1"/>
</dbReference>
<name>A0A448WQ88_9PLAT</name>
<dbReference type="InterPro" id="IPR036388">
    <property type="entry name" value="WH-like_DNA-bd_sf"/>
</dbReference>
<dbReference type="AlphaFoldDB" id="A0A448WQ88"/>
<evidence type="ECO:0000256" key="3">
    <source>
        <dbReference type="RuleBase" id="RU004019"/>
    </source>
</evidence>
<dbReference type="GO" id="GO:0005634">
    <property type="term" value="C:nucleus"/>
    <property type="evidence" value="ECO:0007669"/>
    <property type="project" value="UniProtKB-SubCell"/>
</dbReference>
<dbReference type="PROSITE" id="PS00346">
    <property type="entry name" value="ETS_DOMAIN_2"/>
    <property type="match status" value="1"/>
</dbReference>
<dbReference type="PROSITE" id="PS50061">
    <property type="entry name" value="ETS_DOMAIN_3"/>
    <property type="match status" value="1"/>
</dbReference>
<evidence type="ECO:0000256" key="1">
    <source>
        <dbReference type="ARBA" id="ARBA00005562"/>
    </source>
</evidence>
<gene>
    <name evidence="6" type="ORF">PXEA_LOCUS10865</name>
</gene>
<reference evidence="6" key="1">
    <citation type="submission" date="2018-11" db="EMBL/GenBank/DDBJ databases">
        <authorList>
            <consortium name="Pathogen Informatics"/>
        </authorList>
    </citation>
    <scope>NUCLEOTIDE SEQUENCE</scope>
</reference>
<dbReference type="Gene3D" id="1.10.10.10">
    <property type="entry name" value="Winged helix-like DNA-binding domain superfamily/Winged helix DNA-binding domain"/>
    <property type="match status" value="1"/>
</dbReference>
<dbReference type="OrthoDB" id="10067219at2759"/>
<dbReference type="PROSITE" id="PS00345">
    <property type="entry name" value="ETS_DOMAIN_1"/>
    <property type="match status" value="1"/>
</dbReference>
<comment type="caution">
    <text evidence="6">The sequence shown here is derived from an EMBL/GenBank/DDBJ whole genome shotgun (WGS) entry which is preliminary data.</text>
</comment>
<dbReference type="Pfam" id="PF00178">
    <property type="entry name" value="Ets"/>
    <property type="match status" value="1"/>
</dbReference>
<keyword evidence="3" id="KW-0539">Nucleus</keyword>
<comment type="similarity">
    <text evidence="1 3">Belongs to the ETS family.</text>
</comment>
<dbReference type="Proteomes" id="UP000784294">
    <property type="component" value="Unassembled WGS sequence"/>
</dbReference>
<dbReference type="SUPFAM" id="SSF46785">
    <property type="entry name" value="Winged helix' DNA-binding domain"/>
    <property type="match status" value="1"/>
</dbReference>
<dbReference type="GO" id="GO:0000981">
    <property type="term" value="F:DNA-binding transcription factor activity, RNA polymerase II-specific"/>
    <property type="evidence" value="ECO:0007669"/>
    <property type="project" value="TreeGrafter"/>
</dbReference>
<dbReference type="PRINTS" id="PR00454">
    <property type="entry name" value="ETSDOMAIN"/>
</dbReference>
<organism evidence="6 7">
    <name type="scientific">Protopolystoma xenopodis</name>
    <dbReference type="NCBI Taxonomy" id="117903"/>
    <lineage>
        <taxon>Eukaryota</taxon>
        <taxon>Metazoa</taxon>
        <taxon>Spiralia</taxon>
        <taxon>Lophotrochozoa</taxon>
        <taxon>Platyhelminthes</taxon>
        <taxon>Monogenea</taxon>
        <taxon>Polyopisthocotylea</taxon>
        <taxon>Polystomatidea</taxon>
        <taxon>Polystomatidae</taxon>
        <taxon>Protopolystoma</taxon>
    </lineage>
</organism>
<dbReference type="InterPro" id="IPR046328">
    <property type="entry name" value="ETS_fam"/>
</dbReference>
<dbReference type="GO" id="GO:0043565">
    <property type="term" value="F:sequence-specific DNA binding"/>
    <property type="evidence" value="ECO:0007669"/>
    <property type="project" value="InterPro"/>
</dbReference>